<accession>A0A1Y6FMD5</accession>
<evidence type="ECO:0000313" key="4">
    <source>
        <dbReference type="Proteomes" id="UP000194469"/>
    </source>
</evidence>
<name>A0A1Y6FMD5_9SPHN</name>
<dbReference type="InterPro" id="IPR036388">
    <property type="entry name" value="WH-like_DNA-bd_sf"/>
</dbReference>
<dbReference type="InterPro" id="IPR005149">
    <property type="entry name" value="Tscrpt_reg_PadR_N"/>
</dbReference>
<dbReference type="Pfam" id="PF03551">
    <property type="entry name" value="PadR"/>
    <property type="match status" value="1"/>
</dbReference>
<proteinExistence type="predicted"/>
<dbReference type="SUPFAM" id="SSF46785">
    <property type="entry name" value="Winged helix' DNA-binding domain"/>
    <property type="match status" value="1"/>
</dbReference>
<organism evidence="3 4">
    <name type="scientific">Sphingopyxis terrae subsp. ummariensis</name>
    <dbReference type="NCBI Taxonomy" id="429001"/>
    <lineage>
        <taxon>Bacteria</taxon>
        <taxon>Pseudomonadati</taxon>
        <taxon>Pseudomonadota</taxon>
        <taxon>Alphaproteobacteria</taxon>
        <taxon>Sphingomonadales</taxon>
        <taxon>Sphingomonadaceae</taxon>
        <taxon>Sphingopyxis</taxon>
    </lineage>
</organism>
<protein>
    <submittedName>
        <fullName evidence="3">Transcriptional regulator, PadR family</fullName>
    </submittedName>
</protein>
<reference evidence="4" key="1">
    <citation type="submission" date="2017-04" db="EMBL/GenBank/DDBJ databases">
        <authorList>
            <person name="Varghese N."/>
            <person name="Submissions S."/>
        </authorList>
    </citation>
    <scope>NUCLEOTIDE SEQUENCE [LARGE SCALE GENOMIC DNA]</scope>
    <source>
        <strain evidence="4">UI2</strain>
    </source>
</reference>
<evidence type="ECO:0000313" key="3">
    <source>
        <dbReference type="EMBL" id="SMQ76108.1"/>
    </source>
</evidence>
<evidence type="ECO:0000256" key="1">
    <source>
        <dbReference type="SAM" id="MobiDB-lite"/>
    </source>
</evidence>
<feature type="compositionally biased region" description="Basic and acidic residues" evidence="1">
    <location>
        <begin position="39"/>
        <end position="48"/>
    </location>
</feature>
<dbReference type="EMBL" id="FXWL01000002">
    <property type="protein sequence ID" value="SMQ76108.1"/>
    <property type="molecule type" value="Genomic_DNA"/>
</dbReference>
<dbReference type="InterPro" id="IPR036390">
    <property type="entry name" value="WH_DNA-bd_sf"/>
</dbReference>
<keyword evidence="4" id="KW-1185">Reference proteome</keyword>
<feature type="region of interest" description="Disordered" evidence="1">
    <location>
        <begin position="28"/>
        <end position="48"/>
    </location>
</feature>
<dbReference type="Gene3D" id="1.10.10.10">
    <property type="entry name" value="Winged helix-like DNA-binding domain superfamily/Winged helix DNA-binding domain"/>
    <property type="match status" value="1"/>
</dbReference>
<feature type="domain" description="Transcription regulator PadR N-terminal" evidence="2">
    <location>
        <begin position="62"/>
        <end position="131"/>
    </location>
</feature>
<dbReference type="PANTHER" id="PTHR43252">
    <property type="entry name" value="TRANSCRIPTIONAL REGULATOR YQJI"/>
    <property type="match status" value="1"/>
</dbReference>
<gene>
    <name evidence="3" type="ORF">SAMN06295984_1553</name>
</gene>
<dbReference type="Proteomes" id="UP000194469">
    <property type="component" value="Unassembled WGS sequence"/>
</dbReference>
<feature type="compositionally biased region" description="Gly residues" evidence="1">
    <location>
        <begin position="28"/>
        <end position="37"/>
    </location>
</feature>
<dbReference type="AlphaFoldDB" id="A0A1Y6FMD5"/>
<evidence type="ECO:0000259" key="2">
    <source>
        <dbReference type="Pfam" id="PF03551"/>
    </source>
</evidence>
<dbReference type="PANTHER" id="PTHR43252:SF7">
    <property type="entry name" value="TRANSCRIPTIONAL REGULATOR YQJI"/>
    <property type="match status" value="1"/>
</dbReference>
<sequence length="201" mass="22193">MYFHGHRGDRGCGMRHGMRHGGRGFGPGFGRGRGFGGRHGHDDEGRGRRRRMFDSGELRLVLLRLIADEPRHGYDLIRRIEELTGGAYAPSPGVIYPTLTLLDDMGQIAAADSEGAKKLFAITPEGQAELDANAALIDELLARLAAIGDEQQRTDSASVRRAMGNLRAVLMNRLRDRDLDEATLHEIVARIDEAAQKIERL</sequence>